<evidence type="ECO:0000256" key="1">
    <source>
        <dbReference type="SAM" id="Phobius"/>
    </source>
</evidence>
<dbReference type="Pfam" id="PF14329">
    <property type="entry name" value="DUF4386"/>
    <property type="match status" value="1"/>
</dbReference>
<feature type="transmembrane region" description="Helical" evidence="1">
    <location>
        <begin position="149"/>
        <end position="169"/>
    </location>
</feature>
<dbReference type="RefSeq" id="WP_307042662.1">
    <property type="nucleotide sequence ID" value="NZ_JAUSYY010000001.1"/>
</dbReference>
<keyword evidence="1" id="KW-0812">Transmembrane</keyword>
<reference evidence="2 3" key="1">
    <citation type="submission" date="2023-07" db="EMBL/GenBank/DDBJ databases">
        <title>Comparative genomics of wheat-associated soil bacteria to identify genetic determinants of phenazine resistance.</title>
        <authorList>
            <person name="Mouncey N."/>
        </authorList>
    </citation>
    <scope>NUCLEOTIDE SEQUENCE [LARGE SCALE GENOMIC DNA]</scope>
    <source>
        <strain evidence="2 3">V3I3</strain>
    </source>
</reference>
<feature type="transmembrane region" description="Helical" evidence="1">
    <location>
        <begin position="89"/>
        <end position="113"/>
    </location>
</feature>
<feature type="transmembrane region" description="Helical" evidence="1">
    <location>
        <begin position="119"/>
        <end position="140"/>
    </location>
</feature>
<organism evidence="2 3">
    <name type="scientific">Agromyces ramosus</name>
    <dbReference type="NCBI Taxonomy" id="33879"/>
    <lineage>
        <taxon>Bacteria</taxon>
        <taxon>Bacillati</taxon>
        <taxon>Actinomycetota</taxon>
        <taxon>Actinomycetes</taxon>
        <taxon>Micrococcales</taxon>
        <taxon>Microbacteriaceae</taxon>
        <taxon>Agromyces</taxon>
    </lineage>
</organism>
<protein>
    <recommendedName>
        <fullName evidence="4">DUF4386 domain-containing protein</fullName>
    </recommendedName>
</protein>
<proteinExistence type="predicted"/>
<evidence type="ECO:0000313" key="3">
    <source>
        <dbReference type="Proteomes" id="UP001239083"/>
    </source>
</evidence>
<sequence>MDTTRNPARLTARRVGVLMLSAFLLYGIGSMLATSAGATATAATAGDASLPLIAGAVMMLLNSAAVIAIGVLMLPILRPRTPVIAVGYLTTRIFEGVVLAIGVISLLTLSATAVAGNFLAYNVAMAGLGIGSLFFCVALFRSRLVPRFLAVWGFVGYASFALGCILELLGFAGAGLVSTVPGGLFELFFAVWLIAKGFAPAAITAPPAPVALRTFASQS</sequence>
<dbReference type="InterPro" id="IPR025495">
    <property type="entry name" value="DUF4386"/>
</dbReference>
<name>A0ABU0RA84_9MICO</name>
<evidence type="ECO:0000313" key="2">
    <source>
        <dbReference type="EMBL" id="MDQ0894978.1"/>
    </source>
</evidence>
<feature type="transmembrane region" description="Helical" evidence="1">
    <location>
        <begin position="53"/>
        <end position="77"/>
    </location>
</feature>
<gene>
    <name evidence="2" type="ORF">QFZ26_002533</name>
</gene>
<dbReference type="Proteomes" id="UP001239083">
    <property type="component" value="Unassembled WGS sequence"/>
</dbReference>
<dbReference type="EMBL" id="JAUSYY010000001">
    <property type="protein sequence ID" value="MDQ0894978.1"/>
    <property type="molecule type" value="Genomic_DNA"/>
</dbReference>
<comment type="caution">
    <text evidence="2">The sequence shown here is derived from an EMBL/GenBank/DDBJ whole genome shotgun (WGS) entry which is preliminary data.</text>
</comment>
<evidence type="ECO:0008006" key="4">
    <source>
        <dbReference type="Google" id="ProtNLM"/>
    </source>
</evidence>
<keyword evidence="1" id="KW-1133">Transmembrane helix</keyword>
<keyword evidence="3" id="KW-1185">Reference proteome</keyword>
<keyword evidence="1" id="KW-0472">Membrane</keyword>
<accession>A0ABU0RA84</accession>